<dbReference type="FunFam" id="1.10.630.10:FF:000042">
    <property type="entry name" value="Cytochrome P450"/>
    <property type="match status" value="1"/>
</dbReference>
<evidence type="ECO:0000256" key="1">
    <source>
        <dbReference type="ARBA" id="ARBA00001971"/>
    </source>
</evidence>
<evidence type="ECO:0000256" key="12">
    <source>
        <dbReference type="ARBA" id="ARBA00023136"/>
    </source>
</evidence>
<evidence type="ECO:0000256" key="6">
    <source>
        <dbReference type="ARBA" id="ARBA00022723"/>
    </source>
</evidence>
<dbReference type="PANTHER" id="PTHR24292:SF54">
    <property type="entry name" value="CYP9F3-RELATED"/>
    <property type="match status" value="1"/>
</dbReference>
<evidence type="ECO:0000256" key="5">
    <source>
        <dbReference type="ARBA" id="ARBA00022617"/>
    </source>
</evidence>
<accession>A0A7T7DKX6</accession>
<comment type="cofactor">
    <cofactor evidence="1 13">
        <name>heme</name>
        <dbReference type="ChEBI" id="CHEBI:30413"/>
    </cofactor>
</comment>
<keyword evidence="14" id="KW-1133">Transmembrane helix</keyword>
<dbReference type="GO" id="GO:0016705">
    <property type="term" value="F:oxidoreductase activity, acting on paired donors, with incorporation or reduction of molecular oxygen"/>
    <property type="evidence" value="ECO:0007669"/>
    <property type="project" value="InterPro"/>
</dbReference>
<dbReference type="AlphaFoldDB" id="A0A7T7DKX6"/>
<protein>
    <submittedName>
        <fullName evidence="15">Cytochrome P450 CYP6CY48</fullName>
    </submittedName>
</protein>
<dbReference type="InterPro" id="IPR036396">
    <property type="entry name" value="Cyt_P450_sf"/>
</dbReference>
<keyword evidence="10 13" id="KW-0408">Iron</keyword>
<comment type="subcellular location">
    <subcellularLocation>
        <location evidence="3">Endoplasmic reticulum membrane</location>
        <topology evidence="3">Peripheral membrane protein</topology>
    </subcellularLocation>
    <subcellularLocation>
        <location evidence="2">Microsome membrane</location>
        <topology evidence="2">Peripheral membrane protein</topology>
    </subcellularLocation>
</comment>
<reference evidence="15" key="1">
    <citation type="submission" date="2020-02" db="EMBL/GenBank/DDBJ databases">
        <title>The role of detoxification enzyme in resistance to imidacloprid in Aphis craccivora.</title>
        <authorList>
            <person name="Yang Y."/>
            <person name="Zhao M."/>
        </authorList>
    </citation>
    <scope>NUCLEOTIDE SEQUENCE</scope>
</reference>
<dbReference type="InterPro" id="IPR002401">
    <property type="entry name" value="Cyt_P450_E_grp-I"/>
</dbReference>
<evidence type="ECO:0000256" key="8">
    <source>
        <dbReference type="ARBA" id="ARBA00022848"/>
    </source>
</evidence>
<dbReference type="SUPFAM" id="SSF48264">
    <property type="entry name" value="Cytochrome P450"/>
    <property type="match status" value="1"/>
</dbReference>
<feature type="transmembrane region" description="Helical" evidence="14">
    <location>
        <begin position="6"/>
        <end position="30"/>
    </location>
</feature>
<evidence type="ECO:0000256" key="3">
    <source>
        <dbReference type="ARBA" id="ARBA00004406"/>
    </source>
</evidence>
<keyword evidence="9" id="KW-0560">Oxidoreductase</keyword>
<evidence type="ECO:0000256" key="13">
    <source>
        <dbReference type="PIRSR" id="PIRSR602401-1"/>
    </source>
</evidence>
<dbReference type="PRINTS" id="PR00385">
    <property type="entry name" value="P450"/>
</dbReference>
<name>A0A7T7DKX6_APHCR</name>
<dbReference type="GO" id="GO:0005789">
    <property type="term" value="C:endoplasmic reticulum membrane"/>
    <property type="evidence" value="ECO:0007669"/>
    <property type="project" value="UniProtKB-SubCell"/>
</dbReference>
<dbReference type="PANTHER" id="PTHR24292">
    <property type="entry name" value="CYTOCHROME P450"/>
    <property type="match status" value="1"/>
</dbReference>
<dbReference type="CDD" id="cd11056">
    <property type="entry name" value="CYP6-like"/>
    <property type="match status" value="1"/>
</dbReference>
<proteinExistence type="evidence at transcript level"/>
<evidence type="ECO:0000256" key="4">
    <source>
        <dbReference type="ARBA" id="ARBA00010617"/>
    </source>
</evidence>
<keyword evidence="11" id="KW-0503">Monooxygenase</keyword>
<keyword evidence="8" id="KW-0492">Microsome</keyword>
<evidence type="ECO:0000256" key="9">
    <source>
        <dbReference type="ARBA" id="ARBA00023002"/>
    </source>
</evidence>
<dbReference type="PRINTS" id="PR00463">
    <property type="entry name" value="EP450I"/>
</dbReference>
<keyword evidence="7" id="KW-0256">Endoplasmic reticulum</keyword>
<evidence type="ECO:0000256" key="7">
    <source>
        <dbReference type="ARBA" id="ARBA00022824"/>
    </source>
</evidence>
<evidence type="ECO:0000256" key="14">
    <source>
        <dbReference type="SAM" id="Phobius"/>
    </source>
</evidence>
<comment type="similarity">
    <text evidence="4">Belongs to the cytochrome P450 family.</text>
</comment>
<dbReference type="Pfam" id="PF00067">
    <property type="entry name" value="p450"/>
    <property type="match status" value="1"/>
</dbReference>
<dbReference type="EMBL" id="MT130880">
    <property type="protein sequence ID" value="QQL12337.1"/>
    <property type="molecule type" value="mRNA"/>
</dbReference>
<evidence type="ECO:0000313" key="15">
    <source>
        <dbReference type="EMBL" id="QQL12337.1"/>
    </source>
</evidence>
<evidence type="ECO:0000256" key="11">
    <source>
        <dbReference type="ARBA" id="ARBA00023033"/>
    </source>
</evidence>
<dbReference type="GO" id="GO:0005506">
    <property type="term" value="F:iron ion binding"/>
    <property type="evidence" value="ECO:0007669"/>
    <property type="project" value="InterPro"/>
</dbReference>
<keyword evidence="5 13" id="KW-0349">Heme</keyword>
<evidence type="ECO:0000256" key="10">
    <source>
        <dbReference type="ARBA" id="ARBA00023004"/>
    </source>
</evidence>
<dbReference type="GO" id="GO:0004497">
    <property type="term" value="F:monooxygenase activity"/>
    <property type="evidence" value="ECO:0007669"/>
    <property type="project" value="UniProtKB-KW"/>
</dbReference>
<dbReference type="GO" id="GO:0020037">
    <property type="term" value="F:heme binding"/>
    <property type="evidence" value="ECO:0007669"/>
    <property type="project" value="InterPro"/>
</dbReference>
<keyword evidence="12 14" id="KW-0472">Membrane</keyword>
<dbReference type="InterPro" id="IPR001128">
    <property type="entry name" value="Cyt_P450"/>
</dbReference>
<keyword evidence="6 13" id="KW-0479">Metal-binding</keyword>
<evidence type="ECO:0000256" key="2">
    <source>
        <dbReference type="ARBA" id="ARBA00004174"/>
    </source>
</evidence>
<dbReference type="InterPro" id="IPR050476">
    <property type="entry name" value="Insect_CytP450_Detox"/>
</dbReference>
<feature type="binding site" description="axial binding residue" evidence="13">
    <location>
        <position position="458"/>
    </location>
    <ligand>
        <name>heme</name>
        <dbReference type="ChEBI" id="CHEBI:30413"/>
    </ligand>
    <ligandPart>
        <name>Fe</name>
        <dbReference type="ChEBI" id="CHEBI:18248"/>
    </ligandPart>
</feature>
<sequence>MYPSHITDWLIPVNIVTPCLIVVVTIAYYFSTSTFKKWEKLNAPYSKPFPLFGNILNLALGKYHPLVFYDNIYNEFSGHKYGGLYQMRTPYLMVRDPELINNVLIKDFSCFTERGLYTNLDANPLSNNMFYMKNPQWKIIRSKLTPGLTSVKLKLMYDLIRECGDELMKNINDDLIKNNNEVDVADIIGKYSTNVIGICAFGLKLDAINDDKCKFRKYSKEIFKPSLKMVFKQLCLMINPLLVKALKLKDFPKEVTDFFHNLFKETILYREENKINGKDFVYYFIQARKDLVLNTNLPKHEKLTEEQIIANAFGIFNAGFQTVSSTISHCVYELALNKCVQDRVRQEINLKLSNNNGQINYELLMDLNYLDMVIAETLRMYPPIIALFRKAIQTYRVPNDSLIIENGQKIIIPVHALHFDSKYYPDPNKFIPERFSTEEKAKRPSGVYLPYGDGPRMCIGTRFAQLEMKLAIVKILTKFEVLPIEKTVIPVKYYNNVFTLVPKNGIWLKFKKIN</sequence>
<keyword evidence="14" id="KW-0812">Transmembrane</keyword>
<organism evidence="15">
    <name type="scientific">Aphis craccivora</name>
    <name type="common">Cowpea aphid</name>
    <dbReference type="NCBI Taxonomy" id="307492"/>
    <lineage>
        <taxon>Eukaryota</taxon>
        <taxon>Metazoa</taxon>
        <taxon>Ecdysozoa</taxon>
        <taxon>Arthropoda</taxon>
        <taxon>Hexapoda</taxon>
        <taxon>Insecta</taxon>
        <taxon>Pterygota</taxon>
        <taxon>Neoptera</taxon>
        <taxon>Paraneoptera</taxon>
        <taxon>Hemiptera</taxon>
        <taxon>Sternorrhyncha</taxon>
        <taxon>Aphidomorpha</taxon>
        <taxon>Aphidoidea</taxon>
        <taxon>Aphididae</taxon>
        <taxon>Aphidini</taxon>
        <taxon>Aphis</taxon>
        <taxon>Aphis</taxon>
    </lineage>
</organism>
<dbReference type="Gene3D" id="1.10.630.10">
    <property type="entry name" value="Cytochrome P450"/>
    <property type="match status" value="1"/>
</dbReference>